<dbReference type="AlphaFoldDB" id="A0A6H1P7E0"/>
<gene>
    <name evidence="2" type="ORF">HFZ78_24095</name>
</gene>
<feature type="transmembrane region" description="Helical" evidence="1">
    <location>
        <begin position="30"/>
        <end position="48"/>
    </location>
</feature>
<feature type="transmembrane region" description="Helical" evidence="1">
    <location>
        <begin position="81"/>
        <end position="101"/>
    </location>
</feature>
<keyword evidence="1" id="KW-0812">Transmembrane</keyword>
<protein>
    <submittedName>
        <fullName evidence="2">Uncharacterized protein</fullName>
    </submittedName>
</protein>
<sequence length="105" mass="11907">MKAIINIVITILVLFGLSFALTYLTHTKFIDYSFLIGMIASIIIWASNSKGGFSSRHMDMTIQGTTGIKMEGQKFEFKPNIAFFSAIAYTIITFVAMLYHYRSYL</sequence>
<organism evidence="2 3">
    <name type="scientific">Priestia megaterium</name>
    <name type="common">Bacillus megaterium</name>
    <dbReference type="NCBI Taxonomy" id="1404"/>
    <lineage>
        <taxon>Bacteria</taxon>
        <taxon>Bacillati</taxon>
        <taxon>Bacillota</taxon>
        <taxon>Bacilli</taxon>
        <taxon>Bacillales</taxon>
        <taxon>Bacillaceae</taxon>
        <taxon>Priestia</taxon>
    </lineage>
</organism>
<accession>A0A6H1P7E0</accession>
<evidence type="ECO:0000313" key="3">
    <source>
        <dbReference type="Proteomes" id="UP000501868"/>
    </source>
</evidence>
<evidence type="ECO:0000313" key="2">
    <source>
        <dbReference type="EMBL" id="QIZ09385.1"/>
    </source>
</evidence>
<name>A0A6H1P7E0_PRIMG</name>
<proteinExistence type="predicted"/>
<dbReference type="EMBL" id="CP051128">
    <property type="protein sequence ID" value="QIZ09385.1"/>
    <property type="molecule type" value="Genomic_DNA"/>
</dbReference>
<evidence type="ECO:0000256" key="1">
    <source>
        <dbReference type="SAM" id="Phobius"/>
    </source>
</evidence>
<dbReference type="Proteomes" id="UP000501868">
    <property type="component" value="Chromosome"/>
</dbReference>
<keyword evidence="1" id="KW-0472">Membrane</keyword>
<reference evidence="2 3" key="1">
    <citation type="submission" date="2020-04" db="EMBL/GenBank/DDBJ databases">
        <title>Genome-Wide Identification of 5-Methylcytosine Sites in Bacterial Genomes By High-Throughput Sequencing of MspJI Restriction Fragments.</title>
        <authorList>
            <person name="Wu V."/>
        </authorList>
    </citation>
    <scope>NUCLEOTIDE SEQUENCE [LARGE SCALE GENOMIC DNA]</scope>
    <source>
        <strain evidence="2 3">S2</strain>
    </source>
</reference>
<feature type="transmembrane region" description="Helical" evidence="1">
    <location>
        <begin position="7"/>
        <end position="24"/>
    </location>
</feature>
<keyword evidence="1" id="KW-1133">Transmembrane helix</keyword>
<reference evidence="2 3" key="2">
    <citation type="submission" date="2020-04" db="EMBL/GenBank/DDBJ databases">
        <authorList>
            <person name="Fomenkov A."/>
            <person name="Anton B.P."/>
            <person name="Roberts R.J."/>
        </authorList>
    </citation>
    <scope>NUCLEOTIDE SEQUENCE [LARGE SCALE GENOMIC DNA]</scope>
    <source>
        <strain evidence="2 3">S2</strain>
    </source>
</reference>